<evidence type="ECO:0000256" key="2">
    <source>
        <dbReference type="ARBA" id="ARBA00022448"/>
    </source>
</evidence>
<dbReference type="PROSITE" id="PS50928">
    <property type="entry name" value="ABC_TM1"/>
    <property type="match status" value="1"/>
</dbReference>
<dbReference type="HOGENOM" id="CLU_016047_0_0_0"/>
<dbReference type="CDD" id="cd06261">
    <property type="entry name" value="TM_PBP2"/>
    <property type="match status" value="1"/>
</dbReference>
<dbReference type="GO" id="GO:0055085">
    <property type="term" value="P:transmembrane transport"/>
    <property type="evidence" value="ECO:0007669"/>
    <property type="project" value="InterPro"/>
</dbReference>
<dbReference type="RefSeq" id="WP_013703840.1">
    <property type="nucleotide sequence ID" value="NC_015387.1"/>
</dbReference>
<reference evidence="9 10" key="1">
    <citation type="journal article" date="2012" name="Stand. Genomic Sci.">
        <title>Complete genome sequence of the aerobic, heterotroph Marinithermus hydrothermalis type strain (T1(T)) from a deep-sea hydrothermal vent chimney.</title>
        <authorList>
            <person name="Copeland A."/>
            <person name="Gu W."/>
            <person name="Yasawong M."/>
            <person name="Lapidus A."/>
            <person name="Lucas S."/>
            <person name="Deshpande S."/>
            <person name="Pagani I."/>
            <person name="Tapia R."/>
            <person name="Cheng J.F."/>
            <person name="Goodwin L.A."/>
            <person name="Pitluck S."/>
            <person name="Liolios K."/>
            <person name="Ivanova N."/>
            <person name="Mavromatis K."/>
            <person name="Mikhailova N."/>
            <person name="Pati A."/>
            <person name="Chen A."/>
            <person name="Palaniappan K."/>
            <person name="Land M."/>
            <person name="Pan C."/>
            <person name="Brambilla E.M."/>
            <person name="Rohde M."/>
            <person name="Tindall B.J."/>
            <person name="Sikorski J."/>
            <person name="Goker M."/>
            <person name="Detter J.C."/>
            <person name="Bristow J."/>
            <person name="Eisen J.A."/>
            <person name="Markowitz V."/>
            <person name="Hugenholtz P."/>
            <person name="Kyrpides N.C."/>
            <person name="Klenk H.P."/>
            <person name="Woyke T."/>
        </authorList>
    </citation>
    <scope>NUCLEOTIDE SEQUENCE [LARGE SCALE GENOMIC DNA]</scope>
    <source>
        <strain evidence="10">DSM 14884 / JCM 11576 / T1</strain>
    </source>
</reference>
<dbReference type="PANTHER" id="PTHR43005">
    <property type="entry name" value="BLR7065 PROTEIN"/>
    <property type="match status" value="1"/>
</dbReference>
<dbReference type="eggNOG" id="COG1175">
    <property type="taxonomic scope" value="Bacteria"/>
</dbReference>
<evidence type="ECO:0000256" key="3">
    <source>
        <dbReference type="ARBA" id="ARBA00022475"/>
    </source>
</evidence>
<feature type="transmembrane region" description="Helical" evidence="7">
    <location>
        <begin position="79"/>
        <end position="101"/>
    </location>
</feature>
<organism evidence="9 10">
    <name type="scientific">Marinithermus hydrothermalis (strain DSM 14884 / JCM 11576 / T1)</name>
    <dbReference type="NCBI Taxonomy" id="869210"/>
    <lineage>
        <taxon>Bacteria</taxon>
        <taxon>Thermotogati</taxon>
        <taxon>Deinococcota</taxon>
        <taxon>Deinococci</taxon>
        <taxon>Thermales</taxon>
        <taxon>Thermaceae</taxon>
        <taxon>Marinithermus</taxon>
    </lineage>
</organism>
<evidence type="ECO:0000256" key="7">
    <source>
        <dbReference type="RuleBase" id="RU363032"/>
    </source>
</evidence>
<dbReference type="InterPro" id="IPR000515">
    <property type="entry name" value="MetI-like"/>
</dbReference>
<comment type="subcellular location">
    <subcellularLocation>
        <location evidence="1 7">Cell membrane</location>
        <topology evidence="1 7">Multi-pass membrane protein</topology>
    </subcellularLocation>
</comment>
<dbReference type="OrthoDB" id="9761387at2"/>
<dbReference type="SUPFAM" id="SSF160964">
    <property type="entry name" value="MalF N-terminal region-like"/>
    <property type="match status" value="1"/>
</dbReference>
<keyword evidence="3" id="KW-1003">Cell membrane</keyword>
<sequence>MRNDRREWLTALTFLLPALLLIAFFILWPALETLRLSFYSEDGFVGLANFRDVLTDRDTLNLDRFPTRLPPWGSLVNNALWVLIHLPLTVILGLALAVLFNKVRGLWANLAKVAIFLGMVTPLIVGGVIIRFLFDETAGIVPALAHWLGLGEPLDKTWTAYPETALFALILGSVWLWTGFSMVLHSAGLSTIDPELYEAAEIDGATEWHKFWRITLPLLWPVTAVVIALTLLWELKIFDIVFVATQGGPGGASLVLALQMYLIGFRELDPYRAAAVATLLTLVSLVIGVWFARRTVGVGREG</sequence>
<keyword evidence="10" id="KW-1185">Reference proteome</keyword>
<keyword evidence="6 7" id="KW-0472">Membrane</keyword>
<keyword evidence="4 7" id="KW-0812">Transmembrane</keyword>
<keyword evidence="2 7" id="KW-0813">Transport</keyword>
<evidence type="ECO:0000313" key="10">
    <source>
        <dbReference type="Proteomes" id="UP000007030"/>
    </source>
</evidence>
<evidence type="ECO:0000256" key="4">
    <source>
        <dbReference type="ARBA" id="ARBA00022692"/>
    </source>
</evidence>
<feature type="transmembrane region" description="Helical" evidence="7">
    <location>
        <begin position="12"/>
        <end position="31"/>
    </location>
</feature>
<dbReference type="EMBL" id="CP002630">
    <property type="protein sequence ID" value="AEB11792.1"/>
    <property type="molecule type" value="Genomic_DNA"/>
</dbReference>
<dbReference type="PANTHER" id="PTHR43005:SF1">
    <property type="entry name" value="SPERMIDINE_PUTRESCINE TRANSPORT SYSTEM PERMEASE PROTEIN"/>
    <property type="match status" value="1"/>
</dbReference>
<feature type="transmembrane region" description="Helical" evidence="7">
    <location>
        <begin position="113"/>
        <end position="134"/>
    </location>
</feature>
<dbReference type="STRING" id="869210.Marky_1050"/>
<feature type="transmembrane region" description="Helical" evidence="7">
    <location>
        <begin position="218"/>
        <end position="235"/>
    </location>
</feature>
<dbReference type="SUPFAM" id="SSF161098">
    <property type="entry name" value="MetI-like"/>
    <property type="match status" value="1"/>
</dbReference>
<feature type="transmembrane region" description="Helical" evidence="7">
    <location>
        <begin position="241"/>
        <end position="262"/>
    </location>
</feature>
<keyword evidence="5 7" id="KW-1133">Transmembrane helix</keyword>
<dbReference type="Pfam" id="PF00528">
    <property type="entry name" value="BPD_transp_1"/>
    <property type="match status" value="1"/>
</dbReference>
<dbReference type="AlphaFoldDB" id="F2NMA4"/>
<comment type="similarity">
    <text evidence="7">Belongs to the binding-protein-dependent transport system permease family.</text>
</comment>
<evidence type="ECO:0000259" key="8">
    <source>
        <dbReference type="PROSITE" id="PS50928"/>
    </source>
</evidence>
<dbReference type="GO" id="GO:0005886">
    <property type="term" value="C:plasma membrane"/>
    <property type="evidence" value="ECO:0007669"/>
    <property type="project" value="UniProtKB-SubCell"/>
</dbReference>
<feature type="domain" description="ABC transmembrane type-1" evidence="8">
    <location>
        <begin position="75"/>
        <end position="291"/>
    </location>
</feature>
<evidence type="ECO:0000256" key="1">
    <source>
        <dbReference type="ARBA" id="ARBA00004651"/>
    </source>
</evidence>
<evidence type="ECO:0000313" key="9">
    <source>
        <dbReference type="EMBL" id="AEB11792.1"/>
    </source>
</evidence>
<evidence type="ECO:0000256" key="6">
    <source>
        <dbReference type="ARBA" id="ARBA00023136"/>
    </source>
</evidence>
<dbReference type="Proteomes" id="UP000007030">
    <property type="component" value="Chromosome"/>
</dbReference>
<dbReference type="InterPro" id="IPR035906">
    <property type="entry name" value="MetI-like_sf"/>
</dbReference>
<feature type="transmembrane region" description="Helical" evidence="7">
    <location>
        <begin position="274"/>
        <end position="292"/>
    </location>
</feature>
<dbReference type="Gene3D" id="1.10.3720.10">
    <property type="entry name" value="MetI-like"/>
    <property type="match status" value="1"/>
</dbReference>
<accession>F2NMA4</accession>
<name>F2NMA4_MARHT</name>
<protein>
    <submittedName>
        <fullName evidence="9">ABC-type transporter, integral membrane subunit</fullName>
    </submittedName>
</protein>
<dbReference type="KEGG" id="mhd:Marky_1050"/>
<evidence type="ECO:0000256" key="5">
    <source>
        <dbReference type="ARBA" id="ARBA00022989"/>
    </source>
</evidence>
<gene>
    <name evidence="9" type="ordered locus">Marky_1050</name>
</gene>
<proteinExistence type="inferred from homology"/>